<dbReference type="Gene3D" id="3.10.330.10">
    <property type="match status" value="1"/>
</dbReference>
<dbReference type="GeneID" id="87910352"/>
<reference evidence="7 8" key="1">
    <citation type="journal article" date="2023" name="bioRxiv">
        <title>High-quality genome assemblies of four members of thePodospora anserinaspecies complex.</title>
        <authorList>
            <person name="Ament-Velasquez S.L."/>
            <person name="Vogan A.A."/>
            <person name="Wallerman O."/>
            <person name="Hartmann F."/>
            <person name="Gautier V."/>
            <person name="Silar P."/>
            <person name="Giraud T."/>
            <person name="Johannesson H."/>
        </authorList>
    </citation>
    <scope>NUCLEOTIDE SEQUENCE [LARGE SCALE GENOMIC DNA]</scope>
    <source>
        <strain evidence="7 8">CBS 415.72m</strain>
    </source>
</reference>
<evidence type="ECO:0000313" key="7">
    <source>
        <dbReference type="EMBL" id="KAK4654373.1"/>
    </source>
</evidence>
<evidence type="ECO:0000259" key="6">
    <source>
        <dbReference type="Pfam" id="PF24842"/>
    </source>
</evidence>
<comment type="caution">
    <text evidence="7">The sequence shown here is derived from an EMBL/GenBank/DDBJ whole genome shotgun (WGS) entry which is preliminary data.</text>
</comment>
<accession>A0ABR0GF96</accession>
<evidence type="ECO:0000256" key="2">
    <source>
        <dbReference type="ARBA" id="ARBA00022786"/>
    </source>
</evidence>
<evidence type="ECO:0000259" key="3">
    <source>
        <dbReference type="Pfam" id="PF03152"/>
    </source>
</evidence>
<dbReference type="EMBL" id="JAFFHA010000006">
    <property type="protein sequence ID" value="KAK4654373.1"/>
    <property type="molecule type" value="Genomic_DNA"/>
</dbReference>
<dbReference type="Gene3D" id="6.10.130.10">
    <property type="entry name" value="Ubiquitin-protein ligase E3A, N-terminal zinc-binding domain (AZUL)"/>
    <property type="match status" value="1"/>
</dbReference>
<evidence type="ECO:0000259" key="5">
    <source>
        <dbReference type="Pfam" id="PF24503"/>
    </source>
</evidence>
<sequence>MQQIRWICHSLGHSASPKEAWCCSRPRGFPHNPSLRWDWLNRGQRQLEPQTARLGKSCTELTAPERELSWYQGLQDCFHAVQMWIRSEYHPFSAIETLHCAPNMTSKPEQLNWSASLRIAHPSPSASKGLQGDKILLPQSALEQLLARAPSTFTSSTSHTFTAFDPFNPYAVSDARRERAQYRETSQQLPHPLMFQLVNQKNGNSVYAGIREFSANEDEVALSPYLIDALEIQHEDIQQEPTFEDEVVDLTDDEPTKTEGLRITVEARQLPKGTYVRLRPLEAGYNPDDWKSLLERQLRANFTTLTKDSFLSVHGVKGEEFRFLVDKLLPEGSGICVVDTDLEVDIEPLNEEQARETLRQIAAQSQRAPGTDAGTSIGHTIDIWKQVDGQVLDGDYADYDLPSWDKSRPVAIELIIHGDHEVDLFVSPKSNRQRALPRDTEHVFGDFSSPKNGLKRIVIQPTNAELEGAEALLVSVNGFCLPNKEAVGSVPAKYTLRAKAVDAQGSVTAPIDLSSSAPKSTTEEQCRNCHQMVPKQTIVLHENFCLRNNIVCPQCKNVFQKKSAEWEAHWHCPVHPEAYGSSMLSRSKHDYVQHTAHTCTACGPSSPFTFPSLPELARHATTNCPHKLILCQFCHLEVPQEGDPLDPSSEAETVLSGLTAHERADGGRTTDCHLCGSIVRLRDMAAHVAHHELDKARKPKPELCRGELCGRTLHGIGPRGQVNGGTQMGQGPGNSLGLCSLCFAPLYVNMHDPEGKALRRRIERRYLAQLTAGCGKKWCQNEWCKTGRANRGLEALGTSVSTALPLVKPLLESITDHSQRMHFCVDEASQRRKKTAEILAAEGVWDLEWCTAAMEAEGGNLSKARSWLADWAPTKVPK</sequence>
<comment type="similarity">
    <text evidence="1">Belongs to the UFD1 family.</text>
</comment>
<dbReference type="InterPro" id="IPR056012">
    <property type="entry name" value="DUF7590"/>
</dbReference>
<evidence type="ECO:0008006" key="9">
    <source>
        <dbReference type="Google" id="ProtNLM"/>
    </source>
</evidence>
<protein>
    <recommendedName>
        <fullName evidence="9">Ubiquitin-protein ligase E3A N-terminal zinc-binding domain-containing protein</fullName>
    </recommendedName>
</protein>
<feature type="domain" description="Ubiquitin-protein ligase E3A N-terminal zinc-binding" evidence="4">
    <location>
        <begin position="764"/>
        <end position="790"/>
    </location>
</feature>
<dbReference type="Pfam" id="PF23580">
    <property type="entry name" value="Znf_XAF1_N"/>
    <property type="match status" value="1"/>
</dbReference>
<evidence type="ECO:0000256" key="1">
    <source>
        <dbReference type="ARBA" id="ARBA00006043"/>
    </source>
</evidence>
<dbReference type="Pfam" id="PF03152">
    <property type="entry name" value="UFD1_N1"/>
    <property type="match status" value="1"/>
</dbReference>
<organism evidence="7 8">
    <name type="scientific">Podospora pseudocomata</name>
    <dbReference type="NCBI Taxonomy" id="2093779"/>
    <lineage>
        <taxon>Eukaryota</taxon>
        <taxon>Fungi</taxon>
        <taxon>Dikarya</taxon>
        <taxon>Ascomycota</taxon>
        <taxon>Pezizomycotina</taxon>
        <taxon>Sordariomycetes</taxon>
        <taxon>Sordariomycetidae</taxon>
        <taxon>Sordariales</taxon>
        <taxon>Podosporaceae</taxon>
        <taxon>Podospora</taxon>
    </lineage>
</organism>
<dbReference type="RefSeq" id="XP_062743348.1">
    <property type="nucleotide sequence ID" value="XM_062890445.1"/>
</dbReference>
<feature type="domain" description="Ubiquitin fusion degradation protein UFD1 N-terminal subdomain 2" evidence="6">
    <location>
        <begin position="272"/>
        <end position="348"/>
    </location>
</feature>
<dbReference type="InterPro" id="IPR032353">
    <property type="entry name" value="AZUL"/>
</dbReference>
<keyword evidence="8" id="KW-1185">Reference proteome</keyword>
<name>A0ABR0GF96_9PEZI</name>
<dbReference type="Proteomes" id="UP001323405">
    <property type="component" value="Unassembled WGS sequence"/>
</dbReference>
<dbReference type="Pfam" id="PF16558">
    <property type="entry name" value="AZUL"/>
    <property type="match status" value="1"/>
</dbReference>
<dbReference type="InterPro" id="IPR055418">
    <property type="entry name" value="UFD1_N2"/>
</dbReference>
<evidence type="ECO:0000313" key="8">
    <source>
        <dbReference type="Proteomes" id="UP001323405"/>
    </source>
</evidence>
<dbReference type="InterPro" id="IPR004854">
    <property type="entry name" value="Ufd1-like"/>
</dbReference>
<dbReference type="Pfam" id="PF24503">
    <property type="entry name" value="DUF7590"/>
    <property type="match status" value="1"/>
</dbReference>
<keyword evidence="2" id="KW-0833">Ubl conjugation pathway</keyword>
<feature type="domain" description="Ubiquitin fusion degradation protein UFD1 N-terminal subdomain 1" evidence="3">
    <location>
        <begin position="186"/>
        <end position="237"/>
    </location>
</feature>
<gene>
    <name evidence="7" type="ORF">QC762_409890</name>
</gene>
<dbReference type="PANTHER" id="PTHR12555">
    <property type="entry name" value="UBIQUITIN FUSION DEGRADATON PROTEIN 1"/>
    <property type="match status" value="1"/>
</dbReference>
<dbReference type="InterPro" id="IPR042299">
    <property type="entry name" value="Ufd1-like_Nn"/>
</dbReference>
<dbReference type="PANTHER" id="PTHR12555:SF15">
    <property type="entry name" value="FUSION DEGRADATION PROTEIN (UFD1), PUTATIVE (AFU_ORTHOLOGUE AFUA_4G04640)-RELATED"/>
    <property type="match status" value="1"/>
</dbReference>
<proteinExistence type="inferred from homology"/>
<feature type="domain" description="DUF7590" evidence="5">
    <location>
        <begin position="374"/>
        <end position="501"/>
    </location>
</feature>
<dbReference type="Gene3D" id="2.40.40.50">
    <property type="entry name" value="Ubiquitin fusion degradation protein UFD1, N-terminal domain"/>
    <property type="match status" value="1"/>
</dbReference>
<evidence type="ECO:0000259" key="4">
    <source>
        <dbReference type="Pfam" id="PF16558"/>
    </source>
</evidence>
<dbReference type="Pfam" id="PF24842">
    <property type="entry name" value="UFD1_N2"/>
    <property type="match status" value="1"/>
</dbReference>
<dbReference type="InterPro" id="IPR055417">
    <property type="entry name" value="UFD1_N1"/>
</dbReference>
<dbReference type="InterPro" id="IPR042556">
    <property type="entry name" value="AZUL_sf"/>
</dbReference>